<accession>A0A6N4UUU5</accession>
<sequence length="152" mass="16839">MMHPDVTAAMTSPGGEADIIKGVVRRNTEQVQGQGDFVLFEELFADDFVDHTPQPGTTADKAGVLVLYKRLRGAFSDFHPEIHWQTADGDIVTTYKVYHGTHDGDFLGIAPTGRRIQFETVDAMRVRDGKITDHWGVANLYSVLRQLGQLPA</sequence>
<dbReference type="Gene3D" id="3.10.450.50">
    <property type="match status" value="1"/>
</dbReference>
<dbReference type="InterPro" id="IPR032710">
    <property type="entry name" value="NTF2-like_dom_sf"/>
</dbReference>
<keyword evidence="2" id="KW-1185">Reference proteome</keyword>
<proteinExistence type="predicted"/>
<dbReference type="KEGG" id="malv:MALV_33140"/>
<dbReference type="RefSeq" id="WP_197907464.1">
    <property type="nucleotide sequence ID" value="NZ_AP022565.1"/>
</dbReference>
<dbReference type="Proteomes" id="UP000466906">
    <property type="component" value="Chromosome"/>
</dbReference>
<reference evidence="1 2" key="1">
    <citation type="journal article" date="2019" name="Emerg. Microbes Infect.">
        <title>Comprehensive subspecies identification of 175 nontuberculous mycobacteria species based on 7547 genomic profiles.</title>
        <authorList>
            <person name="Matsumoto Y."/>
            <person name="Kinjo T."/>
            <person name="Motooka D."/>
            <person name="Nabeya D."/>
            <person name="Jung N."/>
            <person name="Uechi K."/>
            <person name="Horii T."/>
            <person name="Iida T."/>
            <person name="Fujita J."/>
            <person name="Nakamura S."/>
        </authorList>
    </citation>
    <scope>NUCLEOTIDE SEQUENCE [LARGE SCALE GENOMIC DNA]</scope>
    <source>
        <strain evidence="1 2">JCM 12272</strain>
    </source>
</reference>
<dbReference type="GO" id="GO:0030638">
    <property type="term" value="P:polyketide metabolic process"/>
    <property type="evidence" value="ECO:0007669"/>
    <property type="project" value="InterPro"/>
</dbReference>
<organism evidence="1 2">
    <name type="scientific">Mycolicibacterium alvei</name>
    <dbReference type="NCBI Taxonomy" id="67081"/>
    <lineage>
        <taxon>Bacteria</taxon>
        <taxon>Bacillati</taxon>
        <taxon>Actinomycetota</taxon>
        <taxon>Actinomycetes</taxon>
        <taxon>Mycobacteriales</taxon>
        <taxon>Mycobacteriaceae</taxon>
        <taxon>Mycolicibacterium</taxon>
    </lineage>
</organism>
<name>A0A6N4UUU5_9MYCO</name>
<dbReference type="AlphaFoldDB" id="A0A6N4UUU5"/>
<gene>
    <name evidence="1" type="ORF">MALV_33140</name>
</gene>
<dbReference type="SUPFAM" id="SSF54427">
    <property type="entry name" value="NTF2-like"/>
    <property type="match status" value="1"/>
</dbReference>
<dbReference type="EMBL" id="AP022565">
    <property type="protein sequence ID" value="BBX28189.1"/>
    <property type="molecule type" value="Genomic_DNA"/>
</dbReference>
<evidence type="ECO:0008006" key="3">
    <source>
        <dbReference type="Google" id="ProtNLM"/>
    </source>
</evidence>
<dbReference type="InterPro" id="IPR009959">
    <property type="entry name" value="Cyclase_SnoaL-like"/>
</dbReference>
<dbReference type="Pfam" id="PF07366">
    <property type="entry name" value="SnoaL"/>
    <property type="match status" value="1"/>
</dbReference>
<evidence type="ECO:0000313" key="1">
    <source>
        <dbReference type="EMBL" id="BBX28189.1"/>
    </source>
</evidence>
<evidence type="ECO:0000313" key="2">
    <source>
        <dbReference type="Proteomes" id="UP000466906"/>
    </source>
</evidence>
<dbReference type="PANTHER" id="PTHR38436">
    <property type="entry name" value="POLYKETIDE CYCLASE SNOAL-LIKE DOMAIN"/>
    <property type="match status" value="1"/>
</dbReference>
<dbReference type="PANTHER" id="PTHR38436:SF1">
    <property type="entry name" value="ESTER CYCLASE"/>
    <property type="match status" value="1"/>
</dbReference>
<protein>
    <recommendedName>
        <fullName evidence="3">Ester cyclase</fullName>
    </recommendedName>
</protein>